<dbReference type="Pfam" id="PF03645">
    <property type="entry name" value="Tctex-1"/>
    <property type="match status" value="1"/>
</dbReference>
<proteinExistence type="inferred from homology"/>
<evidence type="ECO:0000256" key="2">
    <source>
        <dbReference type="SAM" id="MobiDB-lite"/>
    </source>
</evidence>
<dbReference type="CDD" id="cd21451">
    <property type="entry name" value="DLC-like_TCTEX1D"/>
    <property type="match status" value="1"/>
</dbReference>
<gene>
    <name evidence="3" type="ORF">L9F63_004246</name>
</gene>
<protein>
    <submittedName>
        <fullName evidence="3">Uncharacterized protein</fullName>
    </submittedName>
</protein>
<sequence>SFTPSGIRQPYSFTDTRSPTRRSPRLSQTVTPDAEIATAALLETISAEKIAIPSKLKREKSFQFMKRKSLERPSRISQIRPSSQMSFQRGFEVDRLKVPRHMNSYRLDPKNPFKPDRVRQVIKTILEKELHDLQYDPVKCGKQCMILSNDIRNKIKLLGFDRHKLICTVDIGEKSNQSVFTGVKFLWDPERDNFSFYSYENTYIFALATVYGIYYE</sequence>
<name>A0AAD7ZGB7_DIPPU</name>
<dbReference type="InterPro" id="IPR038586">
    <property type="entry name" value="Tctex-1-like_sf"/>
</dbReference>
<comment type="similarity">
    <text evidence="1">Belongs to the dynein light chain Tctex-type family.</text>
</comment>
<feature type="region of interest" description="Disordered" evidence="2">
    <location>
        <begin position="1"/>
        <end position="30"/>
    </location>
</feature>
<dbReference type="InterPro" id="IPR005334">
    <property type="entry name" value="Tctex-1-like"/>
</dbReference>
<dbReference type="GO" id="GO:0005737">
    <property type="term" value="C:cytoplasm"/>
    <property type="evidence" value="ECO:0007669"/>
    <property type="project" value="TreeGrafter"/>
</dbReference>
<organism evidence="3 4">
    <name type="scientific">Diploptera punctata</name>
    <name type="common">Pacific beetle cockroach</name>
    <dbReference type="NCBI Taxonomy" id="6984"/>
    <lineage>
        <taxon>Eukaryota</taxon>
        <taxon>Metazoa</taxon>
        <taxon>Ecdysozoa</taxon>
        <taxon>Arthropoda</taxon>
        <taxon>Hexapoda</taxon>
        <taxon>Insecta</taxon>
        <taxon>Pterygota</taxon>
        <taxon>Neoptera</taxon>
        <taxon>Polyneoptera</taxon>
        <taxon>Dictyoptera</taxon>
        <taxon>Blattodea</taxon>
        <taxon>Blaberoidea</taxon>
        <taxon>Blaberidae</taxon>
        <taxon>Diplopterinae</taxon>
        <taxon>Diploptera</taxon>
    </lineage>
</organism>
<dbReference type="GO" id="GO:0045505">
    <property type="term" value="F:dynein intermediate chain binding"/>
    <property type="evidence" value="ECO:0007669"/>
    <property type="project" value="TreeGrafter"/>
</dbReference>
<reference evidence="3" key="2">
    <citation type="submission" date="2023-05" db="EMBL/GenBank/DDBJ databases">
        <authorList>
            <person name="Fouks B."/>
        </authorList>
    </citation>
    <scope>NUCLEOTIDE SEQUENCE</scope>
    <source>
        <strain evidence="3">Stay&amp;Tobe</strain>
        <tissue evidence="3">Testes</tissue>
    </source>
</reference>
<evidence type="ECO:0000256" key="1">
    <source>
        <dbReference type="ARBA" id="ARBA00005361"/>
    </source>
</evidence>
<dbReference type="PANTHER" id="PTHR21255">
    <property type="entry name" value="T-COMPLEX-ASSOCIATED-TESTIS-EXPRESSED 1/ DYNEIN LIGHT CHAIN"/>
    <property type="match status" value="1"/>
</dbReference>
<evidence type="ECO:0000313" key="3">
    <source>
        <dbReference type="EMBL" id="KAJ9580104.1"/>
    </source>
</evidence>
<accession>A0AAD7ZGB7</accession>
<comment type="caution">
    <text evidence="3">The sequence shown here is derived from an EMBL/GenBank/DDBJ whole genome shotgun (WGS) entry which is preliminary data.</text>
</comment>
<feature type="non-terminal residue" evidence="3">
    <location>
        <position position="1"/>
    </location>
</feature>
<dbReference type="Proteomes" id="UP001233999">
    <property type="component" value="Unassembled WGS sequence"/>
</dbReference>
<dbReference type="GO" id="GO:0005868">
    <property type="term" value="C:cytoplasmic dynein complex"/>
    <property type="evidence" value="ECO:0007669"/>
    <property type="project" value="TreeGrafter"/>
</dbReference>
<dbReference type="EMBL" id="JASPKZ010008361">
    <property type="protein sequence ID" value="KAJ9580104.1"/>
    <property type="molecule type" value="Genomic_DNA"/>
</dbReference>
<evidence type="ECO:0000313" key="4">
    <source>
        <dbReference type="Proteomes" id="UP001233999"/>
    </source>
</evidence>
<reference evidence="3" key="1">
    <citation type="journal article" date="2023" name="IScience">
        <title>Live-bearing cockroach genome reveals convergent evolutionary mechanisms linked to viviparity in insects and beyond.</title>
        <authorList>
            <person name="Fouks B."/>
            <person name="Harrison M.C."/>
            <person name="Mikhailova A.A."/>
            <person name="Marchal E."/>
            <person name="English S."/>
            <person name="Carruthers M."/>
            <person name="Jennings E.C."/>
            <person name="Chiamaka E.L."/>
            <person name="Frigard R.A."/>
            <person name="Pippel M."/>
            <person name="Attardo G.M."/>
            <person name="Benoit J.B."/>
            <person name="Bornberg-Bauer E."/>
            <person name="Tobe S.S."/>
        </authorList>
    </citation>
    <scope>NUCLEOTIDE SEQUENCE</scope>
    <source>
        <strain evidence="3">Stay&amp;Tobe</strain>
    </source>
</reference>
<dbReference type="AlphaFoldDB" id="A0AAD7ZGB7"/>
<dbReference type="PANTHER" id="PTHR21255:SF65">
    <property type="entry name" value="TCTEX1 DOMAIN-CONTAINING PROTEIN 2"/>
    <property type="match status" value="1"/>
</dbReference>
<keyword evidence="4" id="KW-1185">Reference proteome</keyword>
<dbReference type="GO" id="GO:0007018">
    <property type="term" value="P:microtubule-based movement"/>
    <property type="evidence" value="ECO:0007669"/>
    <property type="project" value="TreeGrafter"/>
</dbReference>
<dbReference type="Gene3D" id="3.30.1140.40">
    <property type="entry name" value="Tctex-1"/>
    <property type="match status" value="1"/>
</dbReference>